<accession>A0A5N7CJH8</accession>
<feature type="transmembrane region" description="Helical" evidence="1">
    <location>
        <begin position="7"/>
        <end position="28"/>
    </location>
</feature>
<keyword evidence="1" id="KW-1133">Transmembrane helix</keyword>
<dbReference type="EMBL" id="ML735226">
    <property type="protein sequence ID" value="KAE8394019.1"/>
    <property type="molecule type" value="Genomic_DNA"/>
</dbReference>
<proteinExistence type="predicted"/>
<evidence type="ECO:0000313" key="2">
    <source>
        <dbReference type="EMBL" id="KAE8394019.1"/>
    </source>
</evidence>
<reference evidence="2" key="1">
    <citation type="submission" date="2019-04" db="EMBL/GenBank/DDBJ databases">
        <title>Friends and foes A comparative genomics studyof 23 Aspergillus species from section Flavi.</title>
        <authorList>
            <consortium name="DOE Joint Genome Institute"/>
            <person name="Kjaerbolling I."/>
            <person name="Vesth T."/>
            <person name="Frisvad J.C."/>
            <person name="Nybo J.L."/>
            <person name="Theobald S."/>
            <person name="Kildgaard S."/>
            <person name="Isbrandt T."/>
            <person name="Kuo A."/>
            <person name="Sato A."/>
            <person name="Lyhne E.K."/>
            <person name="Kogle M.E."/>
            <person name="Wiebenga A."/>
            <person name="Kun R.S."/>
            <person name="Lubbers R.J."/>
            <person name="Makela M.R."/>
            <person name="Barry K."/>
            <person name="Chovatia M."/>
            <person name="Clum A."/>
            <person name="Daum C."/>
            <person name="Haridas S."/>
            <person name="He G."/>
            <person name="LaButti K."/>
            <person name="Lipzen A."/>
            <person name="Mondo S."/>
            <person name="Riley R."/>
            <person name="Salamov A."/>
            <person name="Simmons B.A."/>
            <person name="Magnuson J.K."/>
            <person name="Henrissat B."/>
            <person name="Mortensen U.H."/>
            <person name="Larsen T.O."/>
            <person name="Devries R.P."/>
            <person name="Grigoriev I.V."/>
            <person name="Machida M."/>
            <person name="Baker S.E."/>
            <person name="Andersen M.R."/>
        </authorList>
    </citation>
    <scope>NUCLEOTIDE SEQUENCE [LARGE SCALE GENOMIC DNA]</scope>
    <source>
        <strain evidence="2">IBT 14317</strain>
    </source>
</reference>
<gene>
    <name evidence="2" type="ORF">BDV23DRAFT_148503</name>
</gene>
<sequence length="64" mass="7593">MMQICPYIRTVQILVWFWDMLCLIFVHYTNDPLNLGYYSQSSIAPGPFDTRLDSTINFPTERCR</sequence>
<evidence type="ECO:0000256" key="1">
    <source>
        <dbReference type="SAM" id="Phobius"/>
    </source>
</evidence>
<dbReference type="AlphaFoldDB" id="A0A5N7CJH8"/>
<keyword evidence="1" id="KW-0472">Membrane</keyword>
<protein>
    <submittedName>
        <fullName evidence="2">Uncharacterized protein</fullName>
    </submittedName>
</protein>
<keyword evidence="1" id="KW-0812">Transmembrane</keyword>
<dbReference type="Proteomes" id="UP000326877">
    <property type="component" value="Unassembled WGS sequence"/>
</dbReference>
<organism evidence="2">
    <name type="scientific">Petromyces alliaceus</name>
    <name type="common">Aspergillus alliaceus</name>
    <dbReference type="NCBI Taxonomy" id="209559"/>
    <lineage>
        <taxon>Eukaryota</taxon>
        <taxon>Fungi</taxon>
        <taxon>Dikarya</taxon>
        <taxon>Ascomycota</taxon>
        <taxon>Pezizomycotina</taxon>
        <taxon>Eurotiomycetes</taxon>
        <taxon>Eurotiomycetidae</taxon>
        <taxon>Eurotiales</taxon>
        <taxon>Aspergillaceae</taxon>
        <taxon>Aspergillus</taxon>
        <taxon>Aspergillus subgen. Circumdati</taxon>
    </lineage>
</organism>
<name>A0A5N7CJH8_PETAA</name>